<dbReference type="SUPFAM" id="SSF143847">
    <property type="entry name" value="XisI-like"/>
    <property type="match status" value="1"/>
</dbReference>
<dbReference type="AlphaFoldDB" id="A0A975BAQ7"/>
<dbReference type="InterPro" id="IPR035943">
    <property type="entry name" value="XisI-like_sf"/>
</dbReference>
<keyword evidence="2" id="KW-1185">Reference proteome</keyword>
<organism evidence="1 2">
    <name type="scientific">Desulfonema limicola</name>
    <dbReference type="NCBI Taxonomy" id="45656"/>
    <lineage>
        <taxon>Bacteria</taxon>
        <taxon>Pseudomonadati</taxon>
        <taxon>Thermodesulfobacteriota</taxon>
        <taxon>Desulfobacteria</taxon>
        <taxon>Desulfobacterales</taxon>
        <taxon>Desulfococcaceae</taxon>
        <taxon>Desulfonema</taxon>
    </lineage>
</organism>
<sequence length="111" mass="13152">MDRLEKYRSYITEIIKKYGSYKHSCGDIEVQTVSDKENDHYQILNVGWHNNKRVYGCSLHIDIKNGKIWIQHNGTERSIAEELTEYGVPKEDIVLAFHEPYRRQFTDYAVN</sequence>
<name>A0A975BAQ7_9BACT</name>
<dbReference type="EMBL" id="CP061799">
    <property type="protein sequence ID" value="QTA81857.1"/>
    <property type="molecule type" value="Genomic_DNA"/>
</dbReference>
<evidence type="ECO:0000313" key="1">
    <source>
        <dbReference type="EMBL" id="QTA81857.1"/>
    </source>
</evidence>
<dbReference type="InterPro" id="IPR014968">
    <property type="entry name" value="XisI"/>
</dbReference>
<dbReference type="Proteomes" id="UP000663720">
    <property type="component" value="Chromosome"/>
</dbReference>
<accession>A0A975BAQ7</accession>
<gene>
    <name evidence="1" type="ORF">dnl_42110</name>
</gene>
<dbReference type="KEGG" id="dli:dnl_42110"/>
<evidence type="ECO:0000313" key="2">
    <source>
        <dbReference type="Proteomes" id="UP000663720"/>
    </source>
</evidence>
<dbReference type="CDD" id="cd16382">
    <property type="entry name" value="XisI-like"/>
    <property type="match status" value="1"/>
</dbReference>
<dbReference type="RefSeq" id="WP_207687842.1">
    <property type="nucleotide sequence ID" value="NZ_CP061799.1"/>
</dbReference>
<dbReference type="Gene3D" id="3.30.310.110">
    <property type="entry name" value="XisI-like"/>
    <property type="match status" value="1"/>
</dbReference>
<reference evidence="1" key="1">
    <citation type="journal article" date="2021" name="Microb. Physiol.">
        <title>Proteogenomic Insights into the Physiology of Marine, Sulfate-Reducing, Filamentous Desulfonema limicola and Desulfonema magnum.</title>
        <authorList>
            <person name="Schnaars V."/>
            <person name="Wohlbrand L."/>
            <person name="Scheve S."/>
            <person name="Hinrichs C."/>
            <person name="Reinhardt R."/>
            <person name="Rabus R."/>
        </authorList>
    </citation>
    <scope>NUCLEOTIDE SEQUENCE</scope>
    <source>
        <strain evidence="1">5ac10</strain>
    </source>
</reference>
<protein>
    <submittedName>
        <fullName evidence="1">XisI protein domain-containing protein</fullName>
    </submittedName>
</protein>
<proteinExistence type="predicted"/>
<dbReference type="Pfam" id="PF08869">
    <property type="entry name" value="XisI"/>
    <property type="match status" value="1"/>
</dbReference>